<dbReference type="Proteomes" id="UP000054350">
    <property type="component" value="Unassembled WGS sequence"/>
</dbReference>
<keyword evidence="3" id="KW-1185">Reference proteome</keyword>
<reference evidence="3" key="2">
    <citation type="submission" date="2009-11" db="EMBL/GenBank/DDBJ databases">
        <title>The Genome Sequence of Allomyces macrogynus strain ATCC 38327.</title>
        <authorList>
            <consortium name="The Broad Institute Genome Sequencing Platform"/>
            <person name="Russ C."/>
            <person name="Cuomo C."/>
            <person name="Shea T."/>
            <person name="Young S.K."/>
            <person name="Zeng Q."/>
            <person name="Koehrsen M."/>
            <person name="Haas B."/>
            <person name="Borodovsky M."/>
            <person name="Guigo R."/>
            <person name="Alvarado L."/>
            <person name="Berlin A."/>
            <person name="Borenstein D."/>
            <person name="Chen Z."/>
            <person name="Engels R."/>
            <person name="Freedman E."/>
            <person name="Gellesch M."/>
            <person name="Goldberg J."/>
            <person name="Griggs A."/>
            <person name="Gujja S."/>
            <person name="Heiman D."/>
            <person name="Hepburn T."/>
            <person name="Howarth C."/>
            <person name="Jen D."/>
            <person name="Larson L."/>
            <person name="Lewis B."/>
            <person name="Mehta T."/>
            <person name="Park D."/>
            <person name="Pearson M."/>
            <person name="Roberts A."/>
            <person name="Saif S."/>
            <person name="Shenoy N."/>
            <person name="Sisk P."/>
            <person name="Stolte C."/>
            <person name="Sykes S."/>
            <person name="Walk T."/>
            <person name="White J."/>
            <person name="Yandava C."/>
            <person name="Burger G."/>
            <person name="Gray M.W."/>
            <person name="Holland P.W.H."/>
            <person name="King N."/>
            <person name="Lang F.B.F."/>
            <person name="Roger A.J."/>
            <person name="Ruiz-Trillo I."/>
            <person name="Lander E."/>
            <person name="Nusbaum C."/>
        </authorList>
    </citation>
    <scope>NUCLEOTIDE SEQUENCE [LARGE SCALE GENOMIC DNA]</scope>
    <source>
        <strain evidence="3">ATCC 38327</strain>
    </source>
</reference>
<feature type="signal peptide" evidence="1">
    <location>
        <begin position="1"/>
        <end position="27"/>
    </location>
</feature>
<gene>
    <name evidence="2" type="ORF">AMAG_14098</name>
</gene>
<sequence length="176" mass="18250">MMTRLLPVSLLAALAVLLVALAGTAQAIFAITHFDTYWTQFFHQPPAGGKTEFAVTLGAPGCALIVDATCTGDRFQVTINRQDKGATRYELHPTAATAACAAQGMVLAGVTSANWEQVLGVVRASPGINVNPTDAVIVDSWNTDTYGGVDLQLTVSGTGDAVTLVTAPAYPLCATP</sequence>
<proteinExistence type="predicted"/>
<protein>
    <submittedName>
        <fullName evidence="2">Uncharacterized protein</fullName>
    </submittedName>
</protein>
<name>A0A0L0T402_ALLM3</name>
<feature type="chain" id="PRO_5005548387" evidence="1">
    <location>
        <begin position="28"/>
        <end position="176"/>
    </location>
</feature>
<dbReference type="EMBL" id="GG745361">
    <property type="protein sequence ID" value="KNE69533.1"/>
    <property type="molecule type" value="Genomic_DNA"/>
</dbReference>
<dbReference type="AlphaFoldDB" id="A0A0L0T402"/>
<reference evidence="2 3" key="1">
    <citation type="submission" date="2009-11" db="EMBL/GenBank/DDBJ databases">
        <title>Annotation of Allomyces macrogynus ATCC 38327.</title>
        <authorList>
            <consortium name="The Broad Institute Genome Sequencing Platform"/>
            <person name="Russ C."/>
            <person name="Cuomo C."/>
            <person name="Burger G."/>
            <person name="Gray M.W."/>
            <person name="Holland P.W.H."/>
            <person name="King N."/>
            <person name="Lang F.B.F."/>
            <person name="Roger A.J."/>
            <person name="Ruiz-Trillo I."/>
            <person name="Young S.K."/>
            <person name="Zeng Q."/>
            <person name="Gargeya S."/>
            <person name="Fitzgerald M."/>
            <person name="Haas B."/>
            <person name="Abouelleil A."/>
            <person name="Alvarado L."/>
            <person name="Arachchi H.M."/>
            <person name="Berlin A."/>
            <person name="Chapman S.B."/>
            <person name="Gearin G."/>
            <person name="Goldberg J."/>
            <person name="Griggs A."/>
            <person name="Gujja S."/>
            <person name="Hansen M."/>
            <person name="Heiman D."/>
            <person name="Howarth C."/>
            <person name="Larimer J."/>
            <person name="Lui A."/>
            <person name="MacDonald P.J.P."/>
            <person name="McCowen C."/>
            <person name="Montmayeur A."/>
            <person name="Murphy C."/>
            <person name="Neiman D."/>
            <person name="Pearson M."/>
            <person name="Priest M."/>
            <person name="Roberts A."/>
            <person name="Saif S."/>
            <person name="Shea T."/>
            <person name="Sisk P."/>
            <person name="Stolte C."/>
            <person name="Sykes S."/>
            <person name="Wortman J."/>
            <person name="Nusbaum C."/>
            <person name="Birren B."/>
        </authorList>
    </citation>
    <scope>NUCLEOTIDE SEQUENCE [LARGE SCALE GENOMIC DNA]</scope>
    <source>
        <strain evidence="2 3">ATCC 38327</strain>
    </source>
</reference>
<accession>A0A0L0T402</accession>
<evidence type="ECO:0000313" key="2">
    <source>
        <dbReference type="EMBL" id="KNE69533.1"/>
    </source>
</evidence>
<evidence type="ECO:0000313" key="3">
    <source>
        <dbReference type="Proteomes" id="UP000054350"/>
    </source>
</evidence>
<keyword evidence="1" id="KW-0732">Signal</keyword>
<dbReference type="OrthoDB" id="5549718at2759"/>
<organism evidence="2 3">
    <name type="scientific">Allomyces macrogynus (strain ATCC 38327)</name>
    <name type="common">Allomyces javanicus var. macrogynus</name>
    <dbReference type="NCBI Taxonomy" id="578462"/>
    <lineage>
        <taxon>Eukaryota</taxon>
        <taxon>Fungi</taxon>
        <taxon>Fungi incertae sedis</taxon>
        <taxon>Blastocladiomycota</taxon>
        <taxon>Blastocladiomycetes</taxon>
        <taxon>Blastocladiales</taxon>
        <taxon>Blastocladiaceae</taxon>
        <taxon>Allomyces</taxon>
    </lineage>
</organism>
<evidence type="ECO:0000256" key="1">
    <source>
        <dbReference type="SAM" id="SignalP"/>
    </source>
</evidence>
<dbReference type="VEuPathDB" id="FungiDB:AMAG_14098"/>